<dbReference type="InterPro" id="IPR050109">
    <property type="entry name" value="HTH-type_TetR-like_transc_reg"/>
</dbReference>
<dbReference type="SUPFAM" id="SSF46689">
    <property type="entry name" value="Homeodomain-like"/>
    <property type="match status" value="1"/>
</dbReference>
<dbReference type="InterPro" id="IPR009057">
    <property type="entry name" value="Homeodomain-like_sf"/>
</dbReference>
<evidence type="ECO:0000256" key="3">
    <source>
        <dbReference type="ARBA" id="ARBA00023163"/>
    </source>
</evidence>
<evidence type="ECO:0000256" key="4">
    <source>
        <dbReference type="PROSITE-ProRule" id="PRU00335"/>
    </source>
</evidence>
<name>A0A846Y0Q9_9NOCA</name>
<proteinExistence type="predicted"/>
<gene>
    <name evidence="6" type="ORF">HGA08_15300</name>
</gene>
<sequence length="199" mass="21802">MTEEKKLDSRAKVIIAACKMIGEDPASTLSVRAVAARAGVSMGSLRHHFPTQRALRDAVLATIYDVVGSGEHLISDESVPPRDRLVGCLRQTLAPQLGDEIRRAWTKVFEAFIAPEHTDSLRASYLPMANEGQSRVEHWLSVLAKEGVVADGNITNHARFLNTVLNGLSIERALPSETSILENENVTLYFAVDAVLKSR</sequence>
<evidence type="ECO:0000256" key="2">
    <source>
        <dbReference type="ARBA" id="ARBA00023125"/>
    </source>
</evidence>
<keyword evidence="7" id="KW-1185">Reference proteome</keyword>
<dbReference type="PANTHER" id="PTHR30055:SF234">
    <property type="entry name" value="HTH-TYPE TRANSCRIPTIONAL REGULATOR BETI"/>
    <property type="match status" value="1"/>
</dbReference>
<comment type="caution">
    <text evidence="6">The sequence shown here is derived from an EMBL/GenBank/DDBJ whole genome shotgun (WGS) entry which is preliminary data.</text>
</comment>
<keyword evidence="1" id="KW-0805">Transcription regulation</keyword>
<dbReference type="PROSITE" id="PS50977">
    <property type="entry name" value="HTH_TETR_2"/>
    <property type="match status" value="1"/>
</dbReference>
<dbReference type="PANTHER" id="PTHR30055">
    <property type="entry name" value="HTH-TYPE TRANSCRIPTIONAL REGULATOR RUTR"/>
    <property type="match status" value="1"/>
</dbReference>
<reference evidence="6 7" key="1">
    <citation type="submission" date="2020-04" db="EMBL/GenBank/DDBJ databases">
        <title>MicrobeNet Type strains.</title>
        <authorList>
            <person name="Nicholson A.C."/>
        </authorList>
    </citation>
    <scope>NUCLEOTIDE SEQUENCE [LARGE SCALE GENOMIC DNA]</scope>
    <source>
        <strain evidence="6 7">JCM 12354</strain>
    </source>
</reference>
<evidence type="ECO:0000313" key="7">
    <source>
        <dbReference type="Proteomes" id="UP000565711"/>
    </source>
</evidence>
<keyword evidence="2 4" id="KW-0238">DNA-binding</keyword>
<keyword evidence="3" id="KW-0804">Transcription</keyword>
<dbReference type="InterPro" id="IPR036271">
    <property type="entry name" value="Tet_transcr_reg_TetR-rel_C_sf"/>
</dbReference>
<dbReference type="Proteomes" id="UP000565711">
    <property type="component" value="Unassembled WGS sequence"/>
</dbReference>
<dbReference type="GO" id="GO:0003700">
    <property type="term" value="F:DNA-binding transcription factor activity"/>
    <property type="evidence" value="ECO:0007669"/>
    <property type="project" value="TreeGrafter"/>
</dbReference>
<dbReference type="Gene3D" id="1.10.357.10">
    <property type="entry name" value="Tetracycline Repressor, domain 2"/>
    <property type="match status" value="1"/>
</dbReference>
<dbReference type="EMBL" id="JAAXOP010000007">
    <property type="protein sequence ID" value="NKY51590.1"/>
    <property type="molecule type" value="Genomic_DNA"/>
</dbReference>
<evidence type="ECO:0000313" key="6">
    <source>
        <dbReference type="EMBL" id="NKY51590.1"/>
    </source>
</evidence>
<accession>A0A846Y0Q9</accession>
<evidence type="ECO:0000259" key="5">
    <source>
        <dbReference type="PROSITE" id="PS50977"/>
    </source>
</evidence>
<dbReference type="Pfam" id="PF00440">
    <property type="entry name" value="TetR_N"/>
    <property type="match status" value="1"/>
</dbReference>
<dbReference type="AlphaFoldDB" id="A0A846Y0Q9"/>
<evidence type="ECO:0000256" key="1">
    <source>
        <dbReference type="ARBA" id="ARBA00023015"/>
    </source>
</evidence>
<organism evidence="6 7">
    <name type="scientific">Nocardia vermiculata</name>
    <dbReference type="NCBI Taxonomy" id="257274"/>
    <lineage>
        <taxon>Bacteria</taxon>
        <taxon>Bacillati</taxon>
        <taxon>Actinomycetota</taxon>
        <taxon>Actinomycetes</taxon>
        <taxon>Mycobacteriales</taxon>
        <taxon>Nocardiaceae</taxon>
        <taxon>Nocardia</taxon>
    </lineage>
</organism>
<dbReference type="SUPFAM" id="SSF48498">
    <property type="entry name" value="Tetracyclin repressor-like, C-terminal domain"/>
    <property type="match status" value="1"/>
</dbReference>
<dbReference type="InterPro" id="IPR001647">
    <property type="entry name" value="HTH_TetR"/>
</dbReference>
<protein>
    <submittedName>
        <fullName evidence="6">TetR/AcrR family transcriptional regulator</fullName>
    </submittedName>
</protein>
<feature type="DNA-binding region" description="H-T-H motif" evidence="4">
    <location>
        <begin position="30"/>
        <end position="49"/>
    </location>
</feature>
<dbReference type="GO" id="GO:0000976">
    <property type="term" value="F:transcription cis-regulatory region binding"/>
    <property type="evidence" value="ECO:0007669"/>
    <property type="project" value="TreeGrafter"/>
</dbReference>
<dbReference type="RefSeq" id="WP_067874887.1">
    <property type="nucleotide sequence ID" value="NZ_JAAXOP010000007.1"/>
</dbReference>
<feature type="domain" description="HTH tetR-type" evidence="5">
    <location>
        <begin position="7"/>
        <end position="67"/>
    </location>
</feature>